<keyword evidence="3" id="KW-1185">Reference proteome</keyword>
<organism evidence="2 3">
    <name type="scientific">Vanilla planifolia</name>
    <name type="common">Vanilla</name>
    <dbReference type="NCBI Taxonomy" id="51239"/>
    <lineage>
        <taxon>Eukaryota</taxon>
        <taxon>Viridiplantae</taxon>
        <taxon>Streptophyta</taxon>
        <taxon>Embryophyta</taxon>
        <taxon>Tracheophyta</taxon>
        <taxon>Spermatophyta</taxon>
        <taxon>Magnoliopsida</taxon>
        <taxon>Liliopsida</taxon>
        <taxon>Asparagales</taxon>
        <taxon>Orchidaceae</taxon>
        <taxon>Vanilloideae</taxon>
        <taxon>Vanilleae</taxon>
        <taxon>Vanilla</taxon>
    </lineage>
</organism>
<evidence type="ECO:0000313" key="3">
    <source>
        <dbReference type="Proteomes" id="UP000636800"/>
    </source>
</evidence>
<proteinExistence type="predicted"/>
<name>A0A835RZ95_VANPL</name>
<dbReference type="AlphaFoldDB" id="A0A835RZ95"/>
<dbReference type="EMBL" id="JADCNL010000001">
    <property type="protein sequence ID" value="KAG0498359.1"/>
    <property type="molecule type" value="Genomic_DNA"/>
</dbReference>
<evidence type="ECO:0000256" key="1">
    <source>
        <dbReference type="SAM" id="MobiDB-lite"/>
    </source>
</evidence>
<dbReference type="Proteomes" id="UP000636800">
    <property type="component" value="Chromosome 1"/>
</dbReference>
<feature type="compositionally biased region" description="Basic and acidic residues" evidence="1">
    <location>
        <begin position="27"/>
        <end position="43"/>
    </location>
</feature>
<reference evidence="2 3" key="1">
    <citation type="journal article" date="2020" name="Nat. Food">
        <title>A phased Vanilla planifolia genome enables genetic improvement of flavour and production.</title>
        <authorList>
            <person name="Hasing T."/>
            <person name="Tang H."/>
            <person name="Brym M."/>
            <person name="Khazi F."/>
            <person name="Huang T."/>
            <person name="Chambers A.H."/>
        </authorList>
    </citation>
    <scope>NUCLEOTIDE SEQUENCE [LARGE SCALE GENOMIC DNA]</scope>
    <source>
        <tissue evidence="2">Leaf</tissue>
    </source>
</reference>
<accession>A0A835RZ95</accession>
<sequence>MDIAMTSSLARRLLPARQPTEDDREERDDCQTNRRRTSRDARVGEITSDSGRLERPS</sequence>
<protein>
    <submittedName>
        <fullName evidence="2">Uncharacterized protein</fullName>
    </submittedName>
</protein>
<dbReference type="OrthoDB" id="1915375at2759"/>
<gene>
    <name evidence="2" type="ORF">HPP92_003050</name>
</gene>
<evidence type="ECO:0000313" key="2">
    <source>
        <dbReference type="EMBL" id="KAG0498359.1"/>
    </source>
</evidence>
<comment type="caution">
    <text evidence="2">The sequence shown here is derived from an EMBL/GenBank/DDBJ whole genome shotgun (WGS) entry which is preliminary data.</text>
</comment>
<feature type="region of interest" description="Disordered" evidence="1">
    <location>
        <begin position="1"/>
        <end position="57"/>
    </location>
</feature>